<dbReference type="InterPro" id="IPR003779">
    <property type="entry name" value="CMD-like"/>
</dbReference>
<dbReference type="Gene3D" id="1.20.1290.10">
    <property type="entry name" value="AhpD-like"/>
    <property type="match status" value="1"/>
</dbReference>
<proteinExistence type="predicted"/>
<evidence type="ECO:0000256" key="1">
    <source>
        <dbReference type="SAM" id="MobiDB-lite"/>
    </source>
</evidence>
<dbReference type="Gene3D" id="2.60.120.10">
    <property type="entry name" value="Jelly Rolls"/>
    <property type="match status" value="1"/>
</dbReference>
<protein>
    <submittedName>
        <fullName evidence="3">Carboxymuconolactone decarboxylase family protein</fullName>
    </submittedName>
</protein>
<dbReference type="Proteomes" id="UP001207654">
    <property type="component" value="Unassembled WGS sequence"/>
</dbReference>
<sequence length="177" mass="19956">MQQWGGLVDEIRQGDVVRIPPNVKHWHGAAPTTSMAHIAIVEQLDGKSTDWMEKVTEEQYRMPVRGPSAPQASTQTAQLTPAQKVIGNLSPKLVELTDEVLFGDVWTRPELSPRDRSLVTVSALIAMNQEWCQTTRRDDSDTLRCRNEFFDTSRGPERNFPRRSVWPRQSEGKACGG</sequence>
<dbReference type="PANTHER" id="PTHR43698">
    <property type="entry name" value="RIBD C-TERMINAL DOMAIN CONTAINING PROTEIN"/>
    <property type="match status" value="1"/>
</dbReference>
<comment type="caution">
    <text evidence="3">The sequence shown here is derived from an EMBL/GenBank/DDBJ whole genome shotgun (WGS) entry which is preliminary data.</text>
</comment>
<dbReference type="SUPFAM" id="SSF51182">
    <property type="entry name" value="RmlC-like cupins"/>
    <property type="match status" value="1"/>
</dbReference>
<dbReference type="PANTHER" id="PTHR43698:SF1">
    <property type="entry name" value="BLL4564 PROTEIN"/>
    <property type="match status" value="1"/>
</dbReference>
<evidence type="ECO:0000313" key="4">
    <source>
        <dbReference type="Proteomes" id="UP001207654"/>
    </source>
</evidence>
<dbReference type="InterPro" id="IPR014710">
    <property type="entry name" value="RmlC-like_jellyroll"/>
</dbReference>
<dbReference type="InterPro" id="IPR029032">
    <property type="entry name" value="AhpD-like"/>
</dbReference>
<feature type="region of interest" description="Disordered" evidence="1">
    <location>
        <begin position="152"/>
        <end position="177"/>
    </location>
</feature>
<evidence type="ECO:0000313" key="3">
    <source>
        <dbReference type="EMBL" id="MCY1082853.1"/>
    </source>
</evidence>
<accession>A0ABT4AMF1</accession>
<dbReference type="EMBL" id="JAPNKA010000001">
    <property type="protein sequence ID" value="MCY1082853.1"/>
    <property type="molecule type" value="Genomic_DNA"/>
</dbReference>
<evidence type="ECO:0000259" key="2">
    <source>
        <dbReference type="Pfam" id="PF02627"/>
    </source>
</evidence>
<keyword evidence="4" id="KW-1185">Reference proteome</keyword>
<dbReference type="SUPFAM" id="SSF69118">
    <property type="entry name" value="AhpD-like"/>
    <property type="match status" value="1"/>
</dbReference>
<dbReference type="RefSeq" id="WP_267541406.1">
    <property type="nucleotide sequence ID" value="NZ_JAPNKA010000001.1"/>
</dbReference>
<name>A0ABT4AMF1_9BACT</name>
<feature type="domain" description="Carboxymuconolactone decarboxylase-like" evidence="2">
    <location>
        <begin position="91"/>
        <end position="133"/>
    </location>
</feature>
<dbReference type="InterPro" id="IPR011051">
    <property type="entry name" value="RmlC_Cupin_sf"/>
</dbReference>
<dbReference type="Pfam" id="PF02627">
    <property type="entry name" value="CMD"/>
    <property type="match status" value="1"/>
</dbReference>
<reference evidence="3 4" key="1">
    <citation type="submission" date="2022-11" db="EMBL/GenBank/DDBJ databases">
        <title>Minimal conservation of predation-associated metabolite biosynthetic gene clusters underscores biosynthetic potential of Myxococcota including descriptions for ten novel species: Archangium lansinium sp. nov., Myxococcus landrumus sp. nov., Nannocystis bai.</title>
        <authorList>
            <person name="Ahearne A."/>
            <person name="Stevens C."/>
            <person name="Phillips K."/>
        </authorList>
    </citation>
    <scope>NUCLEOTIDE SEQUENCE [LARGE SCALE GENOMIC DNA]</scope>
    <source>
        <strain evidence="3 4">MIWBW</strain>
    </source>
</reference>
<gene>
    <name evidence="3" type="ORF">OV287_51225</name>
</gene>
<organism evidence="3 4">
    <name type="scientific">Archangium lansingense</name>
    <dbReference type="NCBI Taxonomy" id="2995310"/>
    <lineage>
        <taxon>Bacteria</taxon>
        <taxon>Pseudomonadati</taxon>
        <taxon>Myxococcota</taxon>
        <taxon>Myxococcia</taxon>
        <taxon>Myxococcales</taxon>
        <taxon>Cystobacterineae</taxon>
        <taxon>Archangiaceae</taxon>
        <taxon>Archangium</taxon>
    </lineage>
</organism>